<organism evidence="1 2">
    <name type="scientific">Aminobacter ciceronei</name>
    <dbReference type="NCBI Taxonomy" id="150723"/>
    <lineage>
        <taxon>Bacteria</taxon>
        <taxon>Pseudomonadati</taxon>
        <taxon>Pseudomonadota</taxon>
        <taxon>Alphaproteobacteria</taxon>
        <taxon>Hyphomicrobiales</taxon>
        <taxon>Phyllobacteriaceae</taxon>
        <taxon>Aminobacter</taxon>
    </lineage>
</organism>
<dbReference type="RefSeq" id="WP_246341026.1">
    <property type="nucleotide sequence ID" value="NZ_JACJHY010000038.1"/>
</dbReference>
<dbReference type="EMBL" id="JACJHZ010000038">
    <property type="protein sequence ID" value="MBA9023700.1"/>
    <property type="molecule type" value="Genomic_DNA"/>
</dbReference>
<protein>
    <submittedName>
        <fullName evidence="1">Uncharacterized protein</fullName>
    </submittedName>
</protein>
<evidence type="ECO:0000313" key="2">
    <source>
        <dbReference type="Proteomes" id="UP000587524"/>
    </source>
</evidence>
<name>A0ABR6CGM0_9HYPH</name>
<reference evidence="1 2" key="1">
    <citation type="submission" date="2020-08" db="EMBL/GenBank/DDBJ databases">
        <title>Genomic Encyclopedia of Type Strains, Phase IV (KMG-IV): sequencing the most valuable type-strain genomes for metagenomic binning, comparative biology and taxonomic classification.</title>
        <authorList>
            <person name="Goeker M."/>
        </authorList>
    </citation>
    <scope>NUCLEOTIDE SEQUENCE [LARGE SCALE GENOMIC DNA]</scope>
    <source>
        <strain evidence="1 2">DSM 17455</strain>
    </source>
</reference>
<dbReference type="Proteomes" id="UP000587524">
    <property type="component" value="Unassembled WGS sequence"/>
</dbReference>
<keyword evidence="2" id="KW-1185">Reference proteome</keyword>
<sequence length="90" mass="10482">MYEEAWIAFNLTRIVTIIVDSMPVESQRRVPEQESCRRIDTKVVLSYGHINSQLIRRSVAQSLFRKNYVLALTDRNSAICRDLMLDGHKD</sequence>
<comment type="caution">
    <text evidence="1">The sequence shown here is derived from an EMBL/GenBank/DDBJ whole genome shotgun (WGS) entry which is preliminary data.</text>
</comment>
<evidence type="ECO:0000313" key="1">
    <source>
        <dbReference type="EMBL" id="MBA9023700.1"/>
    </source>
</evidence>
<accession>A0ABR6CGM0</accession>
<proteinExistence type="predicted"/>
<gene>
    <name evidence="1" type="ORF">HNQ97_005728</name>
</gene>